<comment type="caution">
    <text evidence="1">The sequence shown here is derived from an EMBL/GenBank/DDBJ whole genome shotgun (WGS) entry which is preliminary data.</text>
</comment>
<evidence type="ECO:0000313" key="1">
    <source>
        <dbReference type="EMBL" id="CAH1795648.1"/>
    </source>
</evidence>
<dbReference type="AlphaFoldDB" id="A0A8J1XYA6"/>
<reference evidence="1" key="1">
    <citation type="submission" date="2022-03" db="EMBL/GenBank/DDBJ databases">
        <authorList>
            <person name="Martin C."/>
        </authorList>
    </citation>
    <scope>NUCLEOTIDE SEQUENCE</scope>
</reference>
<organism evidence="1 2">
    <name type="scientific">Owenia fusiformis</name>
    <name type="common">Polychaete worm</name>
    <dbReference type="NCBI Taxonomy" id="6347"/>
    <lineage>
        <taxon>Eukaryota</taxon>
        <taxon>Metazoa</taxon>
        <taxon>Spiralia</taxon>
        <taxon>Lophotrochozoa</taxon>
        <taxon>Annelida</taxon>
        <taxon>Polychaeta</taxon>
        <taxon>Sedentaria</taxon>
        <taxon>Canalipalpata</taxon>
        <taxon>Sabellida</taxon>
        <taxon>Oweniida</taxon>
        <taxon>Oweniidae</taxon>
        <taxon>Owenia</taxon>
    </lineage>
</organism>
<name>A0A8J1XYA6_OWEFU</name>
<dbReference type="Proteomes" id="UP000749559">
    <property type="component" value="Unassembled WGS sequence"/>
</dbReference>
<protein>
    <submittedName>
        <fullName evidence="1">Uncharacterized protein</fullName>
    </submittedName>
</protein>
<proteinExistence type="predicted"/>
<evidence type="ECO:0000313" key="2">
    <source>
        <dbReference type="Proteomes" id="UP000749559"/>
    </source>
</evidence>
<gene>
    <name evidence="1" type="ORF">OFUS_LOCUS20162</name>
</gene>
<dbReference type="EMBL" id="CAIIXF020000009">
    <property type="protein sequence ID" value="CAH1795648.1"/>
    <property type="molecule type" value="Genomic_DNA"/>
</dbReference>
<keyword evidence="2" id="KW-1185">Reference proteome</keyword>
<accession>A0A8J1XYA6</accession>
<sequence length="253" mass="29170">MEKDNTYIVTDEKLGFNMASNTKRTYIGVIVTLVAIVLGLTAGCVYLGLQHQIYQHHISKGIQSYKVNVHNPDGTTVREVIDEDRENGFEIHHVSNQAILTHHKLGINVMRLTVEKMCFIRELIDEKNKKRRDREDKDNEGVIDVTVDEVREYNYVKSDRPVNMAALGDAIGEFCKGTEISWVERTNEGDEQAQEIPPGLAHSREKRQRSPSYTKTCWMEDEEYCARKGWLFRAGKCLDWSSHWVEKCETVYS</sequence>